<proteinExistence type="predicted"/>
<evidence type="ECO:0000313" key="2">
    <source>
        <dbReference type="Proteomes" id="UP000499080"/>
    </source>
</evidence>
<reference evidence="1 2" key="1">
    <citation type="journal article" date="2019" name="Sci. Rep.">
        <title>Orb-weaving spider Araneus ventricosus genome elucidates the spidroin gene catalogue.</title>
        <authorList>
            <person name="Kono N."/>
            <person name="Nakamura H."/>
            <person name="Ohtoshi R."/>
            <person name="Moran D.A.P."/>
            <person name="Shinohara A."/>
            <person name="Yoshida Y."/>
            <person name="Fujiwara M."/>
            <person name="Mori M."/>
            <person name="Tomita M."/>
            <person name="Arakawa K."/>
        </authorList>
    </citation>
    <scope>NUCLEOTIDE SEQUENCE [LARGE SCALE GENOMIC DNA]</scope>
</reference>
<dbReference type="AlphaFoldDB" id="A0A4Y2X1W1"/>
<dbReference type="EMBL" id="BGPR01069515">
    <property type="protein sequence ID" value="GBO43148.1"/>
    <property type="molecule type" value="Genomic_DNA"/>
</dbReference>
<dbReference type="Proteomes" id="UP000499080">
    <property type="component" value="Unassembled WGS sequence"/>
</dbReference>
<keyword evidence="2" id="KW-1185">Reference proteome</keyword>
<comment type="caution">
    <text evidence="1">The sequence shown here is derived from an EMBL/GenBank/DDBJ whole genome shotgun (WGS) entry which is preliminary data.</text>
</comment>
<organism evidence="1 2">
    <name type="scientific">Araneus ventricosus</name>
    <name type="common">Orbweaver spider</name>
    <name type="synonym">Epeira ventricosa</name>
    <dbReference type="NCBI Taxonomy" id="182803"/>
    <lineage>
        <taxon>Eukaryota</taxon>
        <taxon>Metazoa</taxon>
        <taxon>Ecdysozoa</taxon>
        <taxon>Arthropoda</taxon>
        <taxon>Chelicerata</taxon>
        <taxon>Arachnida</taxon>
        <taxon>Araneae</taxon>
        <taxon>Araneomorphae</taxon>
        <taxon>Entelegynae</taxon>
        <taxon>Araneoidea</taxon>
        <taxon>Araneidae</taxon>
        <taxon>Araneus</taxon>
    </lineage>
</organism>
<name>A0A4Y2X1W1_ARAVE</name>
<evidence type="ECO:0000313" key="1">
    <source>
        <dbReference type="EMBL" id="GBO43148.1"/>
    </source>
</evidence>
<accession>A0A4Y2X1W1</accession>
<protein>
    <submittedName>
        <fullName evidence="1">Uncharacterized protein</fullName>
    </submittedName>
</protein>
<sequence>MRLPTYSSKNASCQPSPVVTADSPVMADKLHSYKQPVNSLLRTQASCGEGLSCQQQTLLLYGCELPSYNGQTLNLISRQTLILLLAEIPSYACLLLAADRPLITENSPLMASRLPSAGRLSFL</sequence>
<gene>
    <name evidence="1" type="ORF">AVEN_39664_1</name>
</gene>